<sequence length="718" mass="78644">MSEAGRQAFDQFLQRRDRTEWAANLHGIDLADARQYLPTPYRQYLWVNAVLAGADRILYNQYRRHLTALEIRRLIQMHTVVMSASRYAGTTLHSARGRRPKPPRRRSMATDVPIAALDLDVSGIRDMGVLEVWSGVDFRCPLLSVPLLDAVLEECPHVKESWFTETFNQKKKKKIQSLANQPMVSAAVGLAVQAALKHGDIKIDMLGDVEEETLCLLFAQHCGLHIPSLDQIQRIRQTIAKRERDDESRLRQLVHSAFVTVNSVLQDKSVEGVTLALDAISLSIKATHASHLGDHVTAAAYHRQSASLVQSAVDSLVAQGKPRKAGEIQHEVSRDLLRASSELESAGLLASSRLLRSASISAHELGKAMESGELFDANEIREQQAALVSLVAKSVQVVADEEAMHVQLKQLQARVSGERVGVAADTDVIQQETAVNQQKELLNRELAAAEGTRESAKLEGQLKLRKEAVETEREVAAVRAELAEKRHQIHTEMKQIAKEIDTLDSAPARLSADHLVSRVGELRGRLRELDTRIGNVIAEEDMLVTHASTHPAAPQSAPTHRFTQLIPPEASRRPSKSAPPASLDTQIAALEGDVDKMASRVDGLAVSVASLESAAHDKRKAVVERDITHKKAKLAIKAERAAQEGGALADELIAEEGSAEEAEEGELVDKASAHKQTTDLINEGKHAIQQQQTVFPISAAQVKALTDTLNLSVQIASI</sequence>
<evidence type="ECO:0000313" key="3">
    <source>
        <dbReference type="Proteomes" id="UP000041254"/>
    </source>
</evidence>
<feature type="coiled-coil region" evidence="1">
    <location>
        <begin position="439"/>
        <end position="488"/>
    </location>
</feature>
<dbReference type="AlphaFoldDB" id="A0A0G4FRM2"/>
<reference evidence="2 3" key="1">
    <citation type="submission" date="2014-11" db="EMBL/GenBank/DDBJ databases">
        <authorList>
            <person name="Zhu J."/>
            <person name="Qi W."/>
            <person name="Song R."/>
        </authorList>
    </citation>
    <scope>NUCLEOTIDE SEQUENCE [LARGE SCALE GENOMIC DNA]</scope>
</reference>
<gene>
    <name evidence="2" type="ORF">Vbra_15992</name>
</gene>
<dbReference type="EMBL" id="CDMY01000482">
    <property type="protein sequence ID" value="CEM16747.1"/>
    <property type="molecule type" value="Genomic_DNA"/>
</dbReference>
<accession>A0A0G4FRM2</accession>
<evidence type="ECO:0000256" key="1">
    <source>
        <dbReference type="SAM" id="Coils"/>
    </source>
</evidence>
<keyword evidence="3" id="KW-1185">Reference proteome</keyword>
<proteinExistence type="predicted"/>
<name>A0A0G4FRM2_VITBC</name>
<keyword evidence="1" id="KW-0175">Coiled coil</keyword>
<dbReference type="Proteomes" id="UP000041254">
    <property type="component" value="Unassembled WGS sequence"/>
</dbReference>
<protein>
    <submittedName>
        <fullName evidence="2">Uncharacterized protein</fullName>
    </submittedName>
</protein>
<organism evidence="2 3">
    <name type="scientific">Vitrella brassicaformis (strain CCMP3155)</name>
    <dbReference type="NCBI Taxonomy" id="1169540"/>
    <lineage>
        <taxon>Eukaryota</taxon>
        <taxon>Sar</taxon>
        <taxon>Alveolata</taxon>
        <taxon>Colpodellida</taxon>
        <taxon>Vitrellaceae</taxon>
        <taxon>Vitrella</taxon>
    </lineage>
</organism>
<dbReference type="VEuPathDB" id="CryptoDB:Vbra_15992"/>
<evidence type="ECO:0000313" key="2">
    <source>
        <dbReference type="EMBL" id="CEM16747.1"/>
    </source>
</evidence>
<dbReference type="InParanoid" id="A0A0G4FRM2"/>